<dbReference type="InterPro" id="IPR035965">
    <property type="entry name" value="PAS-like_dom_sf"/>
</dbReference>
<keyword evidence="8" id="KW-1185">Reference proteome</keyword>
<evidence type="ECO:0000259" key="5">
    <source>
        <dbReference type="PROSITE" id="PS50109"/>
    </source>
</evidence>
<dbReference type="PRINTS" id="PR00344">
    <property type="entry name" value="BCTRLSENSOR"/>
</dbReference>
<dbReference type="InterPro" id="IPR001789">
    <property type="entry name" value="Sig_transdc_resp-reg_receiver"/>
</dbReference>
<dbReference type="PANTHER" id="PTHR43065">
    <property type="entry name" value="SENSOR HISTIDINE KINASE"/>
    <property type="match status" value="1"/>
</dbReference>
<dbReference type="InterPro" id="IPR036890">
    <property type="entry name" value="HATPase_C_sf"/>
</dbReference>
<dbReference type="PROSITE" id="PS50110">
    <property type="entry name" value="RESPONSE_REGULATORY"/>
    <property type="match status" value="1"/>
</dbReference>
<dbReference type="PANTHER" id="PTHR43065:SF42">
    <property type="entry name" value="TWO-COMPONENT SENSOR PPRA"/>
    <property type="match status" value="1"/>
</dbReference>
<evidence type="ECO:0000259" key="6">
    <source>
        <dbReference type="PROSITE" id="PS50110"/>
    </source>
</evidence>
<name>A0A238K418_9RHOB</name>
<evidence type="ECO:0000313" key="7">
    <source>
        <dbReference type="EMBL" id="SMX37503.1"/>
    </source>
</evidence>
<dbReference type="GO" id="GO:0004673">
    <property type="term" value="F:protein histidine kinase activity"/>
    <property type="evidence" value="ECO:0007669"/>
    <property type="project" value="UniProtKB-EC"/>
</dbReference>
<reference evidence="7 8" key="1">
    <citation type="submission" date="2017-05" db="EMBL/GenBank/DDBJ databases">
        <authorList>
            <person name="Song R."/>
            <person name="Chenine A.L."/>
            <person name="Ruprecht R.M."/>
        </authorList>
    </citation>
    <scope>NUCLEOTIDE SEQUENCE [LARGE SCALE GENOMIC DNA]</scope>
    <source>
        <strain evidence="7 8">CECT 8663</strain>
    </source>
</reference>
<dbReference type="SMART" id="SM00448">
    <property type="entry name" value="REC"/>
    <property type="match status" value="1"/>
</dbReference>
<dbReference type="EC" id="2.7.13.3" evidence="2"/>
<dbReference type="Pfam" id="PF12860">
    <property type="entry name" value="PAS_7"/>
    <property type="match status" value="1"/>
</dbReference>
<keyword evidence="3" id="KW-0597">Phosphoprotein</keyword>
<feature type="domain" description="Response regulatory" evidence="6">
    <location>
        <begin position="565"/>
        <end position="676"/>
    </location>
</feature>
<dbReference type="InterPro" id="IPR004358">
    <property type="entry name" value="Sig_transdc_His_kin-like_C"/>
</dbReference>
<dbReference type="EMBL" id="FXYH01000003">
    <property type="protein sequence ID" value="SMX37503.1"/>
    <property type="molecule type" value="Genomic_DNA"/>
</dbReference>
<organism evidence="7 8">
    <name type="scientific">Pelagimonas varians</name>
    <dbReference type="NCBI Taxonomy" id="696760"/>
    <lineage>
        <taxon>Bacteria</taxon>
        <taxon>Pseudomonadati</taxon>
        <taxon>Pseudomonadota</taxon>
        <taxon>Alphaproteobacteria</taxon>
        <taxon>Rhodobacterales</taxon>
        <taxon>Roseobacteraceae</taxon>
        <taxon>Pelagimonas</taxon>
    </lineage>
</organism>
<dbReference type="InterPro" id="IPR011006">
    <property type="entry name" value="CheY-like_superfamily"/>
</dbReference>
<dbReference type="AlphaFoldDB" id="A0A238K418"/>
<evidence type="ECO:0000256" key="2">
    <source>
        <dbReference type="ARBA" id="ARBA00012438"/>
    </source>
</evidence>
<dbReference type="SMART" id="SM00387">
    <property type="entry name" value="HATPase_c"/>
    <property type="match status" value="1"/>
</dbReference>
<comment type="catalytic activity">
    <reaction evidence="1">
        <text>ATP + protein L-histidine = ADP + protein N-phospho-L-histidine.</text>
        <dbReference type="EC" id="2.7.13.3"/>
    </reaction>
</comment>
<accession>A0A238K418</accession>
<evidence type="ECO:0000256" key="1">
    <source>
        <dbReference type="ARBA" id="ARBA00000085"/>
    </source>
</evidence>
<dbReference type="InterPro" id="IPR003594">
    <property type="entry name" value="HATPase_dom"/>
</dbReference>
<evidence type="ECO:0000256" key="4">
    <source>
        <dbReference type="SAM" id="Coils"/>
    </source>
</evidence>
<dbReference type="Gene3D" id="1.10.287.130">
    <property type="match status" value="1"/>
</dbReference>
<feature type="coiled-coil region" evidence="4">
    <location>
        <begin position="197"/>
        <end position="224"/>
    </location>
</feature>
<dbReference type="PROSITE" id="PS50109">
    <property type="entry name" value="HIS_KIN"/>
    <property type="match status" value="1"/>
</dbReference>
<protein>
    <recommendedName>
        <fullName evidence="2">histidine kinase</fullName>
        <ecNumber evidence="2">2.7.13.3</ecNumber>
    </recommendedName>
</protein>
<keyword evidence="4" id="KW-0175">Coiled coil</keyword>
<dbReference type="Gene3D" id="3.30.565.10">
    <property type="entry name" value="Histidine kinase-like ATPase, C-terminal domain"/>
    <property type="match status" value="1"/>
</dbReference>
<dbReference type="GO" id="GO:0000160">
    <property type="term" value="P:phosphorelay signal transduction system"/>
    <property type="evidence" value="ECO:0007669"/>
    <property type="project" value="InterPro"/>
</dbReference>
<dbReference type="SUPFAM" id="SSF55785">
    <property type="entry name" value="PYP-like sensor domain (PAS domain)"/>
    <property type="match status" value="1"/>
</dbReference>
<dbReference type="Gene3D" id="3.40.50.2300">
    <property type="match status" value="1"/>
</dbReference>
<evidence type="ECO:0000256" key="3">
    <source>
        <dbReference type="PROSITE-ProRule" id="PRU00169"/>
    </source>
</evidence>
<dbReference type="Gene3D" id="3.30.450.20">
    <property type="entry name" value="PAS domain"/>
    <property type="match status" value="2"/>
</dbReference>
<dbReference type="InterPro" id="IPR005467">
    <property type="entry name" value="His_kinase_dom"/>
</dbReference>
<dbReference type="SUPFAM" id="SSF52172">
    <property type="entry name" value="CheY-like"/>
    <property type="match status" value="1"/>
</dbReference>
<feature type="domain" description="Histidine kinase" evidence="5">
    <location>
        <begin position="351"/>
        <end position="556"/>
    </location>
</feature>
<dbReference type="Pfam" id="PF00072">
    <property type="entry name" value="Response_reg"/>
    <property type="match status" value="1"/>
</dbReference>
<sequence>MAPALAARYAGQATQMTMLCLPLFSDCAKNSRRAAGWWVGRRPQDKRPDIPMINQALTQAGLNLIQQALSIYDSDLRLAVCNAPFAEMFNLPSRLTTPGASFEETIRHLVTRGEYGEVDDPETFIRDRVDTARAFQSHYVERTRANGRTVSIEGGPLPQGGWVTVYTDITETRAQEQLLRTHSEQLSEEVLKRSEELSATNRALAATNKALMEARRELTEMEARTRLTTEMMPAHIARVDENGLYTFSNKRLHLVMPGRPTSILGTHISDALGAQAFAKVQPYFEAAQDGQQSTFEFTHEASSRRIRVVFTPDPLEPGVYILSQDVTEETQTRTALQQTRRREMAAQLTSGLAHDFSNLLTIILGMQSKLDRMALGTHAEPLIHATLQAARRGGTLLNRIADITAHRAWQAAPLSLGPFLKDLQTLATPSLPDGISLQVCDETQHQLLIDEGMLQDALLNLILNARDACGKTGSIRIVAQEHQKTWLQISVSDTGSGFSEQALDHALDPFFTTKGGEGSGLGLAMVYDMTKLAGGDLRLSNTTTGADIRLRLPLRRADAVPEASLILLVEDSPDIRASVREMLTDMKFTVVEAASVYEACALAEGLPDIALILSDISLEGHETGVDLVQKLPDLPLRLMTSLPIDHPLHEKARALVPVLAKPFDADDLARFLGHGKEQK</sequence>
<proteinExistence type="predicted"/>
<gene>
    <name evidence="7" type="ORF">PEV8663_01105</name>
</gene>
<feature type="modified residue" description="4-aspartylphosphate" evidence="3">
    <location>
        <position position="615"/>
    </location>
</feature>
<dbReference type="Pfam" id="PF02518">
    <property type="entry name" value="HATPase_c"/>
    <property type="match status" value="1"/>
</dbReference>
<evidence type="ECO:0000313" key="8">
    <source>
        <dbReference type="Proteomes" id="UP000220836"/>
    </source>
</evidence>
<dbReference type="SUPFAM" id="SSF55874">
    <property type="entry name" value="ATPase domain of HSP90 chaperone/DNA topoisomerase II/histidine kinase"/>
    <property type="match status" value="1"/>
</dbReference>
<dbReference type="Proteomes" id="UP000220836">
    <property type="component" value="Unassembled WGS sequence"/>
</dbReference>